<dbReference type="Pfam" id="PF03483">
    <property type="entry name" value="B3_4"/>
    <property type="match status" value="1"/>
</dbReference>
<dbReference type="GO" id="GO:0004826">
    <property type="term" value="F:phenylalanine-tRNA ligase activity"/>
    <property type="evidence" value="ECO:0007669"/>
    <property type="project" value="UniProtKB-UniRule"/>
</dbReference>
<evidence type="ECO:0000256" key="1">
    <source>
        <dbReference type="ARBA" id="ARBA00004496"/>
    </source>
</evidence>
<accession>A0AB39UYV5</accession>
<evidence type="ECO:0000256" key="13">
    <source>
        <dbReference type="ARBA" id="ARBA00023146"/>
    </source>
</evidence>
<dbReference type="SUPFAM" id="SSF55681">
    <property type="entry name" value="Class II aaRS and biotin synthetases"/>
    <property type="match status" value="1"/>
</dbReference>
<evidence type="ECO:0000256" key="6">
    <source>
        <dbReference type="ARBA" id="ARBA00022598"/>
    </source>
</evidence>
<keyword evidence="5 16" id="KW-0820">tRNA-binding</keyword>
<dbReference type="GO" id="GO:0000049">
    <property type="term" value="F:tRNA binding"/>
    <property type="evidence" value="ECO:0007669"/>
    <property type="project" value="UniProtKB-UniRule"/>
</dbReference>
<dbReference type="PROSITE" id="PS51483">
    <property type="entry name" value="B5"/>
    <property type="match status" value="1"/>
</dbReference>
<keyword evidence="7 15" id="KW-0479">Metal-binding</keyword>
<dbReference type="Gene3D" id="3.30.930.10">
    <property type="entry name" value="Bira Bifunctional Protein, Domain 2"/>
    <property type="match status" value="1"/>
</dbReference>
<evidence type="ECO:0000256" key="12">
    <source>
        <dbReference type="ARBA" id="ARBA00022917"/>
    </source>
</evidence>
<dbReference type="CDD" id="cd00769">
    <property type="entry name" value="PheRS_beta_core"/>
    <property type="match status" value="1"/>
</dbReference>
<dbReference type="NCBIfam" id="NF045760">
    <property type="entry name" value="YtpR"/>
    <property type="match status" value="1"/>
</dbReference>
<dbReference type="Gene3D" id="2.40.50.140">
    <property type="entry name" value="Nucleic acid-binding proteins"/>
    <property type="match status" value="1"/>
</dbReference>
<evidence type="ECO:0000259" key="18">
    <source>
        <dbReference type="PROSITE" id="PS51447"/>
    </source>
</evidence>
<dbReference type="SMART" id="SM00873">
    <property type="entry name" value="B3_4"/>
    <property type="match status" value="1"/>
</dbReference>
<dbReference type="GO" id="GO:0000287">
    <property type="term" value="F:magnesium ion binding"/>
    <property type="evidence" value="ECO:0007669"/>
    <property type="project" value="UniProtKB-UniRule"/>
</dbReference>
<proteinExistence type="inferred from homology"/>
<dbReference type="FunFam" id="3.50.40.10:FF:000001">
    <property type="entry name" value="Phenylalanine--tRNA ligase beta subunit"/>
    <property type="match status" value="1"/>
</dbReference>
<dbReference type="EMBL" id="CP154858">
    <property type="protein sequence ID" value="XDT73055.1"/>
    <property type="molecule type" value="Genomic_DNA"/>
</dbReference>
<keyword evidence="6 15" id="KW-0436">Ligase</keyword>
<dbReference type="SUPFAM" id="SSF50249">
    <property type="entry name" value="Nucleic acid-binding proteins"/>
    <property type="match status" value="1"/>
</dbReference>
<evidence type="ECO:0000256" key="2">
    <source>
        <dbReference type="ARBA" id="ARBA00008653"/>
    </source>
</evidence>
<dbReference type="GO" id="GO:0005524">
    <property type="term" value="F:ATP binding"/>
    <property type="evidence" value="ECO:0007669"/>
    <property type="project" value="UniProtKB-UniRule"/>
</dbReference>
<dbReference type="AlphaFoldDB" id="A0AB39UYV5"/>
<dbReference type="GO" id="GO:0009328">
    <property type="term" value="C:phenylalanine-tRNA ligase complex"/>
    <property type="evidence" value="ECO:0007669"/>
    <property type="project" value="TreeGrafter"/>
</dbReference>
<organism evidence="20">
    <name type="scientific">Thermohahella caldifontis</name>
    <dbReference type="NCBI Taxonomy" id="3142973"/>
    <lineage>
        <taxon>Bacteria</taxon>
        <taxon>Pseudomonadati</taxon>
        <taxon>Pseudomonadota</taxon>
        <taxon>Gammaproteobacteria</taxon>
        <taxon>Oceanospirillales</taxon>
        <taxon>Hahellaceae</taxon>
        <taxon>Thermohahella</taxon>
    </lineage>
</organism>
<dbReference type="PROSITE" id="PS51447">
    <property type="entry name" value="FDX_ACB"/>
    <property type="match status" value="1"/>
</dbReference>
<sequence length="793" mass="87923">MKFSENWLREWVNPDIDSAALVEQLTMAGLEVDDVVAAAKPFTGVVVGQVESVEPHPEADKLRICQVSDGEGSVQVVCGAPNVRPGLKVPFAKVGARLPGGIKISKAKLRGQESCGMLCSESELGLSDDNSGLMELPENAPVGEDIRKWLDLDDQIIDVDLTPNRSDCLSVTGIAREVAALNNIPFDEPSFNAVPSEHNDVFDVRLSAPEACPRYVGRIIRNVDLSRPVPVWMTEKLRRSGIRSIDPAVDVTNYVMLELGQPMHAFDLEELNGHIEVRWAKKGEKLVLLDGQEIELSADVLVIADEKRPLAIAGIMGGEHSGVSGKTRDILLESAFFAPEHIAGKARRYGLHTESSHRFERGVDPVHQKRAIERATQLILEIAGGEPGPVFAVEDKDYLPTQPLVRLKYSEVERRLGIQLSKTRVEEKLARLKIVAEKIHEDGWSFRAPSHRFDIRLDVDLIEEIARLYGYHNFPENASLAHVKFRDADERQTPVQVLRKHLNSLGFSEAITYSFVDGDLLRACVPEANAIDLANPIASDMNTMRTSLVPGLLKAAAYNQARQQSRIRLFESGLRFENAKEHIVQEPMLAGVLVGRREPESWTSTRADIDFFDVKGIVESILDVAGIAASRVHFERSSLRMLHPGQGADVVIDGEKAGHFGILHPDVNKMLDLNGCAGIFELSLNKVTCGEVPVFRGVSRFPEVRRDIAIVVKRSVPWARLKEVISRHAGEWCVRQVLFDVYEGEHVGPEHKSCAIGLTWRHPERTLKDDEVNGFLNAVVTALKSEFDATLRS</sequence>
<evidence type="ECO:0000313" key="20">
    <source>
        <dbReference type="EMBL" id="XDT73055.1"/>
    </source>
</evidence>
<evidence type="ECO:0000256" key="14">
    <source>
        <dbReference type="ARBA" id="ARBA00049255"/>
    </source>
</evidence>
<dbReference type="Pfam" id="PF03484">
    <property type="entry name" value="B5"/>
    <property type="match status" value="1"/>
</dbReference>
<keyword evidence="11 16" id="KW-0694">RNA-binding</keyword>
<protein>
    <recommendedName>
        <fullName evidence="15">Phenylalanine--tRNA ligase beta subunit</fullName>
        <ecNumber evidence="15">6.1.1.20</ecNumber>
    </recommendedName>
    <alternativeName>
        <fullName evidence="15">Phenylalanyl-tRNA synthetase beta subunit</fullName>
        <shortName evidence="15">PheRS</shortName>
    </alternativeName>
</protein>
<feature type="binding site" evidence="15">
    <location>
        <position position="464"/>
    </location>
    <ligand>
        <name>Mg(2+)</name>
        <dbReference type="ChEBI" id="CHEBI:18420"/>
        <note>shared with alpha subunit</note>
    </ligand>
</feature>
<dbReference type="Gene3D" id="3.30.56.10">
    <property type="match status" value="2"/>
</dbReference>
<evidence type="ECO:0000256" key="8">
    <source>
        <dbReference type="ARBA" id="ARBA00022741"/>
    </source>
</evidence>
<dbReference type="FunFam" id="3.30.70.380:FF:000001">
    <property type="entry name" value="Phenylalanine--tRNA ligase beta subunit"/>
    <property type="match status" value="1"/>
</dbReference>
<dbReference type="PROSITE" id="PS50886">
    <property type="entry name" value="TRBD"/>
    <property type="match status" value="1"/>
</dbReference>
<keyword evidence="8 15" id="KW-0547">Nucleotide-binding</keyword>
<gene>
    <name evidence="15 20" type="primary">pheT</name>
    <name evidence="20" type="ORF">AAIA72_03455</name>
</gene>
<dbReference type="InterPro" id="IPR020825">
    <property type="entry name" value="Phe-tRNA_synthase-like_B3/B4"/>
</dbReference>
<dbReference type="InterPro" id="IPR036690">
    <property type="entry name" value="Fdx_antiC-bd_sf"/>
</dbReference>
<dbReference type="SMART" id="SM00896">
    <property type="entry name" value="FDX-ACB"/>
    <property type="match status" value="1"/>
</dbReference>
<dbReference type="InterPro" id="IPR005146">
    <property type="entry name" value="B3/B4_tRNA-bd"/>
</dbReference>
<dbReference type="FunFam" id="2.40.50.140:FF:000045">
    <property type="entry name" value="Phenylalanine--tRNA ligase beta subunit"/>
    <property type="match status" value="1"/>
</dbReference>
<evidence type="ECO:0000256" key="16">
    <source>
        <dbReference type="PROSITE-ProRule" id="PRU00209"/>
    </source>
</evidence>
<comment type="subcellular location">
    <subcellularLocation>
        <location evidence="1 15">Cytoplasm</location>
    </subcellularLocation>
</comment>
<evidence type="ECO:0000256" key="3">
    <source>
        <dbReference type="ARBA" id="ARBA00011209"/>
    </source>
</evidence>
<name>A0AB39UYV5_9GAMM</name>
<reference evidence="20" key="1">
    <citation type="submission" date="2024-05" db="EMBL/GenBank/DDBJ databases">
        <title>Genome sequencing of novel strain.</title>
        <authorList>
            <person name="Ganbat D."/>
            <person name="Ganbat S."/>
            <person name="Lee S.-J."/>
        </authorList>
    </citation>
    <scope>NUCLEOTIDE SEQUENCE</scope>
    <source>
        <strain evidence="20">SMD15-11</strain>
    </source>
</reference>
<dbReference type="SMART" id="SM00874">
    <property type="entry name" value="B5"/>
    <property type="match status" value="1"/>
</dbReference>
<comment type="catalytic activity">
    <reaction evidence="14 15">
        <text>tRNA(Phe) + L-phenylalanine + ATP = L-phenylalanyl-tRNA(Phe) + AMP + diphosphate + H(+)</text>
        <dbReference type="Rhea" id="RHEA:19413"/>
        <dbReference type="Rhea" id="RHEA-COMP:9668"/>
        <dbReference type="Rhea" id="RHEA-COMP:9699"/>
        <dbReference type="ChEBI" id="CHEBI:15378"/>
        <dbReference type="ChEBI" id="CHEBI:30616"/>
        <dbReference type="ChEBI" id="CHEBI:33019"/>
        <dbReference type="ChEBI" id="CHEBI:58095"/>
        <dbReference type="ChEBI" id="CHEBI:78442"/>
        <dbReference type="ChEBI" id="CHEBI:78531"/>
        <dbReference type="ChEBI" id="CHEBI:456215"/>
        <dbReference type="EC" id="6.1.1.20"/>
    </reaction>
</comment>
<evidence type="ECO:0000256" key="15">
    <source>
        <dbReference type="HAMAP-Rule" id="MF_00283"/>
    </source>
</evidence>
<feature type="binding site" evidence="15">
    <location>
        <position position="454"/>
    </location>
    <ligand>
        <name>Mg(2+)</name>
        <dbReference type="ChEBI" id="CHEBI:18420"/>
        <note>shared with alpha subunit</note>
    </ligand>
</feature>
<comment type="similarity">
    <text evidence="2 15">Belongs to the phenylalanyl-tRNA synthetase beta subunit family. Type 1 subfamily.</text>
</comment>
<feature type="binding site" evidence="15">
    <location>
        <position position="460"/>
    </location>
    <ligand>
        <name>Mg(2+)</name>
        <dbReference type="ChEBI" id="CHEBI:18420"/>
        <note>shared with alpha subunit</note>
    </ligand>
</feature>
<keyword evidence="9 15" id="KW-0067">ATP-binding</keyword>
<dbReference type="Gene3D" id="3.30.70.380">
    <property type="entry name" value="Ferrodoxin-fold anticodon-binding domain"/>
    <property type="match status" value="1"/>
</dbReference>
<dbReference type="InterPro" id="IPR002547">
    <property type="entry name" value="tRNA-bd_dom"/>
</dbReference>
<dbReference type="SUPFAM" id="SSF54991">
    <property type="entry name" value="Anticodon-binding domain of PheRS"/>
    <property type="match status" value="1"/>
</dbReference>
<keyword evidence="4 15" id="KW-0963">Cytoplasm</keyword>
<dbReference type="FunFam" id="3.30.930.10:FF:000022">
    <property type="entry name" value="Phenylalanine--tRNA ligase beta subunit"/>
    <property type="match status" value="1"/>
</dbReference>
<evidence type="ECO:0000256" key="4">
    <source>
        <dbReference type="ARBA" id="ARBA00022490"/>
    </source>
</evidence>
<keyword evidence="10 15" id="KW-0460">Magnesium</keyword>
<dbReference type="InterPro" id="IPR045864">
    <property type="entry name" value="aa-tRNA-synth_II/BPL/LPL"/>
</dbReference>
<evidence type="ECO:0000259" key="17">
    <source>
        <dbReference type="PROSITE" id="PS50886"/>
    </source>
</evidence>
<dbReference type="InterPro" id="IPR045060">
    <property type="entry name" value="Phe-tRNA-ligase_IIc_bsu"/>
</dbReference>
<keyword evidence="13 15" id="KW-0030">Aminoacyl-tRNA synthetase</keyword>
<evidence type="ECO:0000256" key="5">
    <source>
        <dbReference type="ARBA" id="ARBA00022555"/>
    </source>
</evidence>
<dbReference type="InterPro" id="IPR012340">
    <property type="entry name" value="NA-bd_OB-fold"/>
</dbReference>
<dbReference type="PANTHER" id="PTHR10947">
    <property type="entry name" value="PHENYLALANYL-TRNA SYNTHETASE BETA CHAIN AND LEUCINE-RICH REPEAT-CONTAINING PROTEIN 47"/>
    <property type="match status" value="1"/>
</dbReference>
<dbReference type="Pfam" id="PF17759">
    <property type="entry name" value="tRNA_synthFbeta"/>
    <property type="match status" value="1"/>
</dbReference>
<dbReference type="SUPFAM" id="SSF46955">
    <property type="entry name" value="Putative DNA-binding domain"/>
    <property type="match status" value="1"/>
</dbReference>
<dbReference type="Pfam" id="PF03147">
    <property type="entry name" value="FDX-ACB"/>
    <property type="match status" value="1"/>
</dbReference>
<dbReference type="PANTHER" id="PTHR10947:SF0">
    <property type="entry name" value="PHENYLALANINE--TRNA LIGASE BETA SUBUNIT"/>
    <property type="match status" value="1"/>
</dbReference>
<dbReference type="Pfam" id="PF01588">
    <property type="entry name" value="tRNA_bind"/>
    <property type="match status" value="1"/>
</dbReference>
<dbReference type="InterPro" id="IPR004532">
    <property type="entry name" value="Phe-tRNA-ligase_IIc_bsu_bact"/>
</dbReference>
<feature type="binding site" evidence="15">
    <location>
        <position position="463"/>
    </location>
    <ligand>
        <name>Mg(2+)</name>
        <dbReference type="ChEBI" id="CHEBI:18420"/>
        <note>shared with alpha subunit</note>
    </ligand>
</feature>
<dbReference type="Gene3D" id="3.50.40.10">
    <property type="entry name" value="Phenylalanyl-trna Synthetase, Chain B, domain 3"/>
    <property type="match status" value="1"/>
</dbReference>
<feature type="domain" description="B5" evidence="19">
    <location>
        <begin position="400"/>
        <end position="476"/>
    </location>
</feature>
<feature type="domain" description="FDX-ACB" evidence="18">
    <location>
        <begin position="699"/>
        <end position="792"/>
    </location>
</feature>
<evidence type="ECO:0000256" key="7">
    <source>
        <dbReference type="ARBA" id="ARBA00022723"/>
    </source>
</evidence>
<dbReference type="HAMAP" id="MF_00283">
    <property type="entry name" value="Phe_tRNA_synth_beta1"/>
    <property type="match status" value="1"/>
</dbReference>
<dbReference type="GO" id="GO:0006432">
    <property type="term" value="P:phenylalanyl-tRNA aminoacylation"/>
    <property type="evidence" value="ECO:0007669"/>
    <property type="project" value="UniProtKB-UniRule"/>
</dbReference>
<dbReference type="CDD" id="cd02796">
    <property type="entry name" value="tRNA_bind_bactPheRS"/>
    <property type="match status" value="1"/>
</dbReference>
<dbReference type="SUPFAM" id="SSF56037">
    <property type="entry name" value="PheT/TilS domain"/>
    <property type="match status" value="1"/>
</dbReference>
<dbReference type="InterPro" id="IPR009061">
    <property type="entry name" value="DNA-bd_dom_put_sf"/>
</dbReference>
<comment type="subunit">
    <text evidence="3 15">Tetramer of two alpha and two beta subunits.</text>
</comment>
<feature type="domain" description="TRNA-binding" evidence="17">
    <location>
        <begin position="39"/>
        <end position="147"/>
    </location>
</feature>
<dbReference type="InterPro" id="IPR005121">
    <property type="entry name" value="Fdx_antiC-bd"/>
</dbReference>
<comment type="cofactor">
    <cofactor evidence="15">
        <name>Mg(2+)</name>
        <dbReference type="ChEBI" id="CHEBI:18420"/>
    </cofactor>
    <text evidence="15">Binds 2 magnesium ions per tetramer.</text>
</comment>
<dbReference type="InterPro" id="IPR005147">
    <property type="entry name" value="tRNA_synthase_B5-dom"/>
</dbReference>
<dbReference type="InterPro" id="IPR033714">
    <property type="entry name" value="tRNA_bind_bactPheRS"/>
</dbReference>
<evidence type="ECO:0000259" key="19">
    <source>
        <dbReference type="PROSITE" id="PS51483"/>
    </source>
</evidence>
<evidence type="ECO:0000256" key="10">
    <source>
        <dbReference type="ARBA" id="ARBA00022842"/>
    </source>
</evidence>
<evidence type="ECO:0000256" key="9">
    <source>
        <dbReference type="ARBA" id="ARBA00022840"/>
    </source>
</evidence>
<keyword evidence="12 15" id="KW-0648">Protein biosynthesis</keyword>
<dbReference type="InterPro" id="IPR041616">
    <property type="entry name" value="PheRS_beta_core"/>
</dbReference>
<evidence type="ECO:0000256" key="11">
    <source>
        <dbReference type="ARBA" id="ARBA00022884"/>
    </source>
</evidence>
<dbReference type="EC" id="6.1.1.20" evidence="15"/>
<dbReference type="NCBIfam" id="TIGR00472">
    <property type="entry name" value="pheT_bact"/>
    <property type="match status" value="1"/>
</dbReference>
<dbReference type="RefSeq" id="WP_369602056.1">
    <property type="nucleotide sequence ID" value="NZ_CP154858.1"/>
</dbReference>
<dbReference type="KEGG" id="tcd:AAIA72_03455"/>